<evidence type="ECO:0000313" key="2">
    <source>
        <dbReference type="EMBL" id="MBD8487876.1"/>
    </source>
</evidence>
<reference evidence="2 3" key="1">
    <citation type="submission" date="2020-09" db="EMBL/GenBank/DDBJ databases">
        <title>Echinicola sp. CAU 1574 isolated from sand of Sido Beach.</title>
        <authorList>
            <person name="Kim W."/>
        </authorList>
    </citation>
    <scope>NUCLEOTIDE SEQUENCE [LARGE SCALE GENOMIC DNA]</scope>
    <source>
        <strain evidence="2 3">CAU 1574</strain>
    </source>
</reference>
<evidence type="ECO:0000256" key="1">
    <source>
        <dbReference type="SAM" id="SignalP"/>
    </source>
</evidence>
<evidence type="ECO:0000313" key="3">
    <source>
        <dbReference type="Proteomes" id="UP000647133"/>
    </source>
</evidence>
<keyword evidence="1" id="KW-0732">Signal</keyword>
<comment type="caution">
    <text evidence="2">The sequence shown here is derived from an EMBL/GenBank/DDBJ whole genome shotgun (WGS) entry which is preliminary data.</text>
</comment>
<dbReference type="Proteomes" id="UP000647133">
    <property type="component" value="Unassembled WGS sequence"/>
</dbReference>
<keyword evidence="3" id="KW-1185">Reference proteome</keyword>
<name>A0ABR9AGL8_9BACT</name>
<sequence>MKKEISLLLLLMLFATSAFSQQKDKVLITLNGVNAFASKTEILQQFGEPIAITKPDYECGFLSSDEQGEVFYSLEYDGFTWTGNGKRDYVLEELKIGKVDSLLIKFQGELVSQNTSSEKLLEIVGNLEVSVDKSKGGRNEWFKSTLKNKGVEVFCITVPLYDDAYHFYFVDDRLDLIAYWSPY</sequence>
<protein>
    <submittedName>
        <fullName evidence="2">Uncharacterized protein</fullName>
    </submittedName>
</protein>
<dbReference type="EMBL" id="JACYTQ010000001">
    <property type="protein sequence ID" value="MBD8487876.1"/>
    <property type="molecule type" value="Genomic_DNA"/>
</dbReference>
<feature type="chain" id="PRO_5046029767" evidence="1">
    <location>
        <begin position="21"/>
        <end position="183"/>
    </location>
</feature>
<organism evidence="2 3">
    <name type="scientific">Echinicola arenosa</name>
    <dbReference type="NCBI Taxonomy" id="2774144"/>
    <lineage>
        <taxon>Bacteria</taxon>
        <taxon>Pseudomonadati</taxon>
        <taxon>Bacteroidota</taxon>
        <taxon>Cytophagia</taxon>
        <taxon>Cytophagales</taxon>
        <taxon>Cyclobacteriaceae</taxon>
        <taxon>Echinicola</taxon>
    </lineage>
</organism>
<dbReference type="RefSeq" id="WP_192008472.1">
    <property type="nucleotide sequence ID" value="NZ_JACYTQ010000001.1"/>
</dbReference>
<gene>
    <name evidence="2" type="ORF">IFO69_03845</name>
</gene>
<accession>A0ABR9AGL8</accession>
<proteinExistence type="predicted"/>
<feature type="signal peptide" evidence="1">
    <location>
        <begin position="1"/>
        <end position="20"/>
    </location>
</feature>